<dbReference type="OrthoDB" id="9802264at2"/>
<keyword evidence="2" id="KW-0547">Nucleotide-binding</keyword>
<organism evidence="5 6">
    <name type="scientific">Lysinibacillus composti</name>
    <dbReference type="NCBI Taxonomy" id="720633"/>
    <lineage>
        <taxon>Bacteria</taxon>
        <taxon>Bacillati</taxon>
        <taxon>Bacillota</taxon>
        <taxon>Bacilli</taxon>
        <taxon>Bacillales</taxon>
        <taxon>Bacillaceae</taxon>
        <taxon>Lysinibacillus</taxon>
    </lineage>
</organism>
<dbReference type="GO" id="GO:0016887">
    <property type="term" value="F:ATP hydrolysis activity"/>
    <property type="evidence" value="ECO:0007669"/>
    <property type="project" value="InterPro"/>
</dbReference>
<dbReference type="Proteomes" id="UP000274033">
    <property type="component" value="Unassembled WGS sequence"/>
</dbReference>
<dbReference type="SUPFAM" id="SSF52540">
    <property type="entry name" value="P-loop containing nucleoside triphosphate hydrolases"/>
    <property type="match status" value="1"/>
</dbReference>
<dbReference type="PROSITE" id="PS00211">
    <property type="entry name" value="ABC_TRANSPORTER_1"/>
    <property type="match status" value="1"/>
</dbReference>
<feature type="domain" description="ABC transporter" evidence="4">
    <location>
        <begin position="3"/>
        <end position="232"/>
    </location>
</feature>
<dbReference type="GO" id="GO:0005524">
    <property type="term" value="F:ATP binding"/>
    <property type="evidence" value="ECO:0007669"/>
    <property type="project" value="UniProtKB-KW"/>
</dbReference>
<dbReference type="PROSITE" id="PS50893">
    <property type="entry name" value="ABC_TRANSPORTER_2"/>
    <property type="match status" value="1"/>
</dbReference>
<dbReference type="InterPro" id="IPR017871">
    <property type="entry name" value="ABC_transporter-like_CS"/>
</dbReference>
<dbReference type="RefSeq" id="WP_124763894.1">
    <property type="nucleotide sequence ID" value="NZ_JAFBDY010000004.1"/>
</dbReference>
<dbReference type="Pfam" id="PF00005">
    <property type="entry name" value="ABC_tran"/>
    <property type="match status" value="1"/>
</dbReference>
<dbReference type="PANTHER" id="PTHR42788:SF2">
    <property type="entry name" value="ABC TRANSPORTER ATP-BINDING PROTEIN"/>
    <property type="match status" value="1"/>
</dbReference>
<proteinExistence type="predicted"/>
<dbReference type="InterPro" id="IPR003593">
    <property type="entry name" value="AAA+_ATPase"/>
</dbReference>
<keyword evidence="1" id="KW-0813">Transport</keyword>
<dbReference type="CDD" id="cd03293">
    <property type="entry name" value="ABC_NrtD_SsuB_transporters"/>
    <property type="match status" value="1"/>
</dbReference>
<dbReference type="SMART" id="SM00382">
    <property type="entry name" value="AAA"/>
    <property type="match status" value="1"/>
</dbReference>
<reference evidence="5 6" key="1">
    <citation type="journal article" date="2013" name="J. Microbiol.">
        <title>Lysinibacillus chungkukjangi sp. nov., isolated from Chungkukjang, Korean fermented soybean food.</title>
        <authorList>
            <person name="Kim S.J."/>
            <person name="Jang Y.H."/>
            <person name="Hamada M."/>
            <person name="Ahn J.H."/>
            <person name="Weon H.Y."/>
            <person name="Suzuki K."/>
            <person name="Whang K.S."/>
            <person name="Kwon S.W."/>
        </authorList>
    </citation>
    <scope>NUCLEOTIDE SEQUENCE [LARGE SCALE GENOMIC DNA]</scope>
    <source>
        <strain evidence="5 6">MCCC 1A12701</strain>
    </source>
</reference>
<dbReference type="PANTHER" id="PTHR42788">
    <property type="entry name" value="TAURINE IMPORT ATP-BINDING PROTEIN-RELATED"/>
    <property type="match status" value="1"/>
</dbReference>
<dbReference type="Gene3D" id="3.40.50.300">
    <property type="entry name" value="P-loop containing nucleotide triphosphate hydrolases"/>
    <property type="match status" value="1"/>
</dbReference>
<evidence type="ECO:0000259" key="4">
    <source>
        <dbReference type="PROSITE" id="PS50893"/>
    </source>
</evidence>
<dbReference type="AlphaFoldDB" id="A0A3N9UGK4"/>
<evidence type="ECO:0000313" key="5">
    <source>
        <dbReference type="EMBL" id="RQW75237.1"/>
    </source>
</evidence>
<protein>
    <submittedName>
        <fullName evidence="5">ABC transporter ATP-binding protein</fullName>
    </submittedName>
</protein>
<evidence type="ECO:0000256" key="3">
    <source>
        <dbReference type="ARBA" id="ARBA00022840"/>
    </source>
</evidence>
<dbReference type="InterPro" id="IPR027417">
    <property type="entry name" value="P-loop_NTPase"/>
</dbReference>
<sequence>MSLILKNVSYSFTNENDQKNHVISNLNMEVQTGEFVSLIGKSGTGKSTVLKLITGLLKENHGQILINNQEVSLGDVGYMPQKDLLLPWRTIIDNIMIASEFQKDLHISKEDARKWLDRVGLLKYENALPKQLSGGMRQRASFLRALFTGKDVLLLDEPFGALDALTKREMQTWLLSIWQDLNKTIIFITHDLEEAAYLSDRILLLHQNKTLEEIKVELPRPRKLGMIHSKEMVSLRQELEKKISNEANKKLV</sequence>
<evidence type="ECO:0000313" key="6">
    <source>
        <dbReference type="Proteomes" id="UP000274033"/>
    </source>
</evidence>
<dbReference type="EMBL" id="RRCT01000005">
    <property type="protein sequence ID" value="RQW75237.1"/>
    <property type="molecule type" value="Genomic_DNA"/>
</dbReference>
<keyword evidence="6" id="KW-1185">Reference proteome</keyword>
<evidence type="ECO:0000256" key="1">
    <source>
        <dbReference type="ARBA" id="ARBA00022448"/>
    </source>
</evidence>
<evidence type="ECO:0000256" key="2">
    <source>
        <dbReference type="ARBA" id="ARBA00022741"/>
    </source>
</evidence>
<accession>A0A3N9UGK4</accession>
<keyword evidence="3 5" id="KW-0067">ATP-binding</keyword>
<dbReference type="InterPro" id="IPR003439">
    <property type="entry name" value="ABC_transporter-like_ATP-bd"/>
</dbReference>
<gene>
    <name evidence="5" type="ORF">EBB45_07720</name>
</gene>
<comment type="caution">
    <text evidence="5">The sequence shown here is derived from an EMBL/GenBank/DDBJ whole genome shotgun (WGS) entry which is preliminary data.</text>
</comment>
<dbReference type="InterPro" id="IPR050166">
    <property type="entry name" value="ABC_transporter_ATP-bind"/>
</dbReference>
<name>A0A3N9UGK4_9BACI</name>